<keyword evidence="3" id="KW-0472">Membrane</keyword>
<dbReference type="Proteomes" id="UP000238479">
    <property type="component" value="Chromosome 5"/>
</dbReference>
<dbReference type="Gene3D" id="2.60.120.10">
    <property type="entry name" value="Jelly Rolls"/>
    <property type="match status" value="1"/>
</dbReference>
<dbReference type="GO" id="GO:0016020">
    <property type="term" value="C:membrane"/>
    <property type="evidence" value="ECO:0007669"/>
    <property type="project" value="UniProtKB-SubCell"/>
</dbReference>
<dbReference type="PANTHER" id="PTHR45651">
    <property type="entry name" value="CYCLIC NUCLEOTIDE-GATED ION CHANNEL 15-RELATED-RELATED"/>
    <property type="match status" value="1"/>
</dbReference>
<dbReference type="Gramene" id="PRQ29519">
    <property type="protein sequence ID" value="PRQ29519"/>
    <property type="gene ID" value="RchiOBHm_Chr5g0014741"/>
</dbReference>
<keyword evidence="2" id="KW-0407">Ion channel</keyword>
<dbReference type="AlphaFoldDB" id="A0A2P6Q5T5"/>
<dbReference type="InterPro" id="IPR014710">
    <property type="entry name" value="RmlC-like_jellyroll"/>
</dbReference>
<keyword evidence="3" id="KW-0812">Transmembrane</keyword>
<dbReference type="InterPro" id="IPR000595">
    <property type="entry name" value="cNMP-bd_dom"/>
</dbReference>
<name>A0A2P6Q5T5_ROSCH</name>
<feature type="transmembrane region" description="Helical" evidence="3">
    <location>
        <begin position="131"/>
        <end position="151"/>
    </location>
</feature>
<feature type="transmembrane region" description="Helical" evidence="3">
    <location>
        <begin position="249"/>
        <end position="270"/>
    </location>
</feature>
<feature type="transmembrane region" description="Helical" evidence="3">
    <location>
        <begin position="6"/>
        <end position="30"/>
    </location>
</feature>
<dbReference type="GO" id="GO:0034220">
    <property type="term" value="P:monoatomic ion transmembrane transport"/>
    <property type="evidence" value="ECO:0007669"/>
    <property type="project" value="UniProtKB-KW"/>
</dbReference>
<keyword evidence="1" id="KW-0406">Ion transport</keyword>
<evidence type="ECO:0000313" key="5">
    <source>
        <dbReference type="EMBL" id="PRQ29519.1"/>
    </source>
</evidence>
<comment type="caution">
    <text evidence="5">The sequence shown here is derived from an EMBL/GenBank/DDBJ whole genome shotgun (WGS) entry which is preliminary data.</text>
</comment>
<proteinExistence type="predicted"/>
<organism evidence="5 6">
    <name type="scientific">Rosa chinensis</name>
    <name type="common">China rose</name>
    <dbReference type="NCBI Taxonomy" id="74649"/>
    <lineage>
        <taxon>Eukaryota</taxon>
        <taxon>Viridiplantae</taxon>
        <taxon>Streptophyta</taxon>
        <taxon>Embryophyta</taxon>
        <taxon>Tracheophyta</taxon>
        <taxon>Spermatophyta</taxon>
        <taxon>Magnoliopsida</taxon>
        <taxon>eudicotyledons</taxon>
        <taxon>Gunneridae</taxon>
        <taxon>Pentapetalae</taxon>
        <taxon>rosids</taxon>
        <taxon>fabids</taxon>
        <taxon>Rosales</taxon>
        <taxon>Rosaceae</taxon>
        <taxon>Rosoideae</taxon>
        <taxon>Rosoideae incertae sedis</taxon>
        <taxon>Rosa</taxon>
    </lineage>
</organism>
<gene>
    <name evidence="5" type="ORF">RchiOBHm_Chr5g0014741</name>
</gene>
<accession>A0A2P6Q5T5</accession>
<sequence>MPCLRGVVLHLILCLTLTILLPISLLWNLILKGRFTLTWERVLAISCIAMSVDPLFFYIPVVDEKSKCLGMDRTLSNTVLVLRSLTDLTFTLHIIALIHDRIDIPSNSDSDPGKHIYERILRRMKWLSKDIIIDVIAILPIPQVFGAYWYFLSIQREISCWHQACRNTKGCRATNYCEDTSSSADITLLNDFCPINPSNATLFDFGIFLDALQSGNTGSISFTTKFFYTFWWGIRNLSNFGSDLETSNYVWENCFTIFISLVGLLLFLYLMGNVQTYILWESTKALEVQEEKVKAKYEDLHSWMLDNAIPEKIKIEVVKIIKYQKIFERNYATGVDVDVDLVFVFNAITVNGNQPVASYLKEHFCANALMKVSILQDVGEDEFNLVLKFSIPVIYEENSYVVRAGEPDDKMLIITQGVLIVYVDNTAAGSSSIIIPKSRFEKGEVYGEELLNGRIPISTRDVKCQTKVEAFALTSRGLKFVVTMLRQTRTTSTLFYDPELVNKV</sequence>
<dbReference type="EMBL" id="PDCK01000043">
    <property type="protein sequence ID" value="PRQ29519.1"/>
    <property type="molecule type" value="Genomic_DNA"/>
</dbReference>
<feature type="domain" description="Cyclic nucleotide-binding" evidence="4">
    <location>
        <begin position="374"/>
        <end position="451"/>
    </location>
</feature>
<keyword evidence="6" id="KW-1185">Reference proteome</keyword>
<reference evidence="5 6" key="1">
    <citation type="journal article" date="2018" name="Nat. Genet.">
        <title>The Rosa genome provides new insights in the design of modern roses.</title>
        <authorList>
            <person name="Bendahmane M."/>
        </authorList>
    </citation>
    <scope>NUCLEOTIDE SEQUENCE [LARGE SCALE GENOMIC DNA]</scope>
    <source>
        <strain evidence="6">cv. Old Blush</strain>
    </source>
</reference>
<evidence type="ECO:0000256" key="1">
    <source>
        <dbReference type="ARBA" id="ARBA00023286"/>
    </source>
</evidence>
<feature type="transmembrane region" description="Helical" evidence="3">
    <location>
        <begin position="42"/>
        <end position="60"/>
    </location>
</feature>
<keyword evidence="1" id="KW-0813">Transport</keyword>
<dbReference type="SUPFAM" id="SSF81324">
    <property type="entry name" value="Voltage-gated potassium channels"/>
    <property type="match status" value="1"/>
</dbReference>
<dbReference type="SUPFAM" id="SSF51206">
    <property type="entry name" value="cAMP-binding domain-like"/>
    <property type="match status" value="1"/>
</dbReference>
<evidence type="ECO:0000256" key="3">
    <source>
        <dbReference type="SAM" id="Phobius"/>
    </source>
</evidence>
<dbReference type="PROSITE" id="PS50042">
    <property type="entry name" value="CNMP_BINDING_3"/>
    <property type="match status" value="1"/>
</dbReference>
<evidence type="ECO:0000259" key="4">
    <source>
        <dbReference type="PROSITE" id="PS50042"/>
    </source>
</evidence>
<dbReference type="PANTHER" id="PTHR45651:SF68">
    <property type="entry name" value="ION TRANSPORT DOMAIN-CONTAINING PROTEIN"/>
    <property type="match status" value="1"/>
</dbReference>
<evidence type="ECO:0000313" key="6">
    <source>
        <dbReference type="Proteomes" id="UP000238479"/>
    </source>
</evidence>
<evidence type="ECO:0000256" key="2">
    <source>
        <dbReference type="ARBA" id="ARBA00023303"/>
    </source>
</evidence>
<keyword evidence="3" id="KW-1133">Transmembrane helix</keyword>
<dbReference type="InterPro" id="IPR018490">
    <property type="entry name" value="cNMP-bd_dom_sf"/>
</dbReference>
<feature type="transmembrane region" description="Helical" evidence="3">
    <location>
        <begin position="80"/>
        <end position="98"/>
    </location>
</feature>
<protein>
    <submittedName>
        <fullName evidence="5">Putative cAMP-dependent protein kinase regulatory subunit</fullName>
    </submittedName>
</protein>
<keyword evidence="1" id="KW-1071">Ligand-gated ion channel</keyword>